<dbReference type="Pfam" id="PF01344">
    <property type="entry name" value="Kelch_1"/>
    <property type="match status" value="1"/>
</dbReference>
<keyword evidence="5" id="KW-1185">Reference proteome</keyword>
<evidence type="ECO:0000256" key="1">
    <source>
        <dbReference type="ARBA" id="ARBA00022441"/>
    </source>
</evidence>
<protein>
    <submittedName>
        <fullName evidence="2">Uncharacterized protein</fullName>
    </submittedName>
</protein>
<dbReference type="AlphaFoldDB" id="A0A814X4W3"/>
<dbReference type="Proteomes" id="UP000663870">
    <property type="component" value="Unassembled WGS sequence"/>
</dbReference>
<dbReference type="SMART" id="SM00612">
    <property type="entry name" value="Kelch"/>
    <property type="match status" value="1"/>
</dbReference>
<accession>A0A814X4W3</accession>
<evidence type="ECO:0000313" key="2">
    <source>
        <dbReference type="EMBL" id="CAF1211024.1"/>
    </source>
</evidence>
<reference evidence="2" key="1">
    <citation type="submission" date="2021-02" db="EMBL/GenBank/DDBJ databases">
        <authorList>
            <person name="Nowell W R."/>
        </authorList>
    </citation>
    <scope>NUCLEOTIDE SEQUENCE</scope>
</reference>
<gene>
    <name evidence="3" type="ORF">JXQ802_LOCUS39683</name>
    <name evidence="2" type="ORF">PYM288_LOCUS25378</name>
</gene>
<dbReference type="SUPFAM" id="SSF117281">
    <property type="entry name" value="Kelch motif"/>
    <property type="match status" value="1"/>
</dbReference>
<dbReference type="InterPro" id="IPR006652">
    <property type="entry name" value="Kelch_1"/>
</dbReference>
<evidence type="ECO:0000313" key="4">
    <source>
        <dbReference type="Proteomes" id="UP000663854"/>
    </source>
</evidence>
<comment type="caution">
    <text evidence="2">The sequence shown here is derived from an EMBL/GenBank/DDBJ whole genome shotgun (WGS) entry which is preliminary data.</text>
</comment>
<evidence type="ECO:0000313" key="5">
    <source>
        <dbReference type="Proteomes" id="UP000663870"/>
    </source>
</evidence>
<organism evidence="2 4">
    <name type="scientific">Rotaria sordida</name>
    <dbReference type="NCBI Taxonomy" id="392033"/>
    <lineage>
        <taxon>Eukaryota</taxon>
        <taxon>Metazoa</taxon>
        <taxon>Spiralia</taxon>
        <taxon>Gnathifera</taxon>
        <taxon>Rotifera</taxon>
        <taxon>Eurotatoria</taxon>
        <taxon>Bdelloidea</taxon>
        <taxon>Philodinida</taxon>
        <taxon>Philodinidae</taxon>
        <taxon>Rotaria</taxon>
    </lineage>
</organism>
<dbReference type="InterPro" id="IPR015915">
    <property type="entry name" value="Kelch-typ_b-propeller"/>
</dbReference>
<name>A0A814X4W3_9BILA</name>
<sequence length="84" mass="8721">MNDTRSYHTASVLTNGKVLASGGFGNGVNLNSAELYDSSTGIWTTTGSMNNSRRQHTASVLTSGKVLVSGGQSTGGFMISAEIY</sequence>
<evidence type="ECO:0000313" key="3">
    <source>
        <dbReference type="EMBL" id="CAF1487851.1"/>
    </source>
</evidence>
<proteinExistence type="predicted"/>
<dbReference type="InterPro" id="IPR037293">
    <property type="entry name" value="Gal_Oxidase_central_sf"/>
</dbReference>
<dbReference type="EMBL" id="CAJNOL010002316">
    <property type="protein sequence ID" value="CAF1487851.1"/>
    <property type="molecule type" value="Genomic_DNA"/>
</dbReference>
<dbReference type="Gene3D" id="2.130.10.80">
    <property type="entry name" value="Galactose oxidase/kelch, beta-propeller"/>
    <property type="match status" value="1"/>
</dbReference>
<keyword evidence="1" id="KW-0880">Kelch repeat</keyword>
<dbReference type="EMBL" id="CAJNOH010001381">
    <property type="protein sequence ID" value="CAF1211024.1"/>
    <property type="molecule type" value="Genomic_DNA"/>
</dbReference>
<dbReference type="Proteomes" id="UP000663854">
    <property type="component" value="Unassembled WGS sequence"/>
</dbReference>